<gene>
    <name evidence="12 15" type="primary">priA</name>
    <name evidence="15" type="ORF">NCTC13079_00767</name>
</gene>
<dbReference type="Gene3D" id="3.40.50.300">
    <property type="entry name" value="P-loop containing nucleotide triphosphate hydrolases"/>
    <property type="match status" value="2"/>
</dbReference>
<dbReference type="SMART" id="SM00490">
    <property type="entry name" value="HELICc"/>
    <property type="match status" value="1"/>
</dbReference>
<keyword evidence="1 12" id="KW-0639">Primosome</keyword>
<comment type="catalytic activity">
    <reaction evidence="11 12">
        <text>ATP + H2O = ADP + phosphate + H(+)</text>
        <dbReference type="Rhea" id="RHEA:13065"/>
        <dbReference type="ChEBI" id="CHEBI:15377"/>
        <dbReference type="ChEBI" id="CHEBI:15378"/>
        <dbReference type="ChEBI" id="CHEBI:30616"/>
        <dbReference type="ChEBI" id="CHEBI:43474"/>
        <dbReference type="ChEBI" id="CHEBI:456216"/>
        <dbReference type="EC" id="5.6.2.4"/>
    </reaction>
</comment>
<evidence type="ECO:0000313" key="15">
    <source>
        <dbReference type="EMBL" id="VEJ35590.1"/>
    </source>
</evidence>
<feature type="binding site" evidence="12">
    <location>
        <position position="520"/>
    </location>
    <ligand>
        <name>Zn(2+)</name>
        <dbReference type="ChEBI" id="CHEBI:29105"/>
        <label>1</label>
    </ligand>
</feature>
<keyword evidence="9 12" id="KW-0238">DNA-binding</keyword>
<feature type="binding site" evidence="12">
    <location>
        <position position="507"/>
    </location>
    <ligand>
        <name>Zn(2+)</name>
        <dbReference type="ChEBI" id="CHEBI:29105"/>
        <label>2</label>
    </ligand>
</feature>
<dbReference type="OrthoDB" id="9759544at2"/>
<organism evidence="15 16">
    <name type="scientific">Aedoeadaptatus ivorii</name>
    <dbReference type="NCBI Taxonomy" id="54006"/>
    <lineage>
        <taxon>Bacteria</taxon>
        <taxon>Bacillati</taxon>
        <taxon>Bacillota</taxon>
        <taxon>Tissierellia</taxon>
        <taxon>Tissierellales</taxon>
        <taxon>Peptoniphilaceae</taxon>
        <taxon>Aedoeadaptatus</taxon>
    </lineage>
</organism>
<dbReference type="InterPro" id="IPR027417">
    <property type="entry name" value="P-loop_NTPase"/>
</dbReference>
<dbReference type="HAMAP" id="MF_00983">
    <property type="entry name" value="PriA"/>
    <property type="match status" value="1"/>
</dbReference>
<evidence type="ECO:0000256" key="6">
    <source>
        <dbReference type="ARBA" id="ARBA00022806"/>
    </source>
</evidence>
<accession>A0A3S4ZQK0</accession>
<feature type="binding site" evidence="12">
    <location>
        <position position="517"/>
    </location>
    <ligand>
        <name>Zn(2+)</name>
        <dbReference type="ChEBI" id="CHEBI:29105"/>
        <label>1</label>
    </ligand>
</feature>
<evidence type="ECO:0000256" key="11">
    <source>
        <dbReference type="ARBA" id="ARBA00048988"/>
    </source>
</evidence>
<dbReference type="PROSITE" id="PS51192">
    <property type="entry name" value="HELICASE_ATP_BIND_1"/>
    <property type="match status" value="1"/>
</dbReference>
<dbReference type="InterPro" id="IPR005259">
    <property type="entry name" value="PriA"/>
</dbReference>
<dbReference type="InterPro" id="IPR040498">
    <property type="entry name" value="PriA_CRR"/>
</dbReference>
<evidence type="ECO:0000256" key="12">
    <source>
        <dbReference type="HAMAP-Rule" id="MF_00983"/>
    </source>
</evidence>
<comment type="catalytic activity">
    <reaction evidence="12">
        <text>Couples ATP hydrolysis with the unwinding of duplex DNA by translocating in the 3'-5' direction.</text>
        <dbReference type="EC" id="5.6.2.4"/>
    </reaction>
</comment>
<keyword evidence="2 12" id="KW-0235">DNA replication</keyword>
<keyword evidence="4 12" id="KW-0547">Nucleotide-binding</keyword>
<evidence type="ECO:0000256" key="1">
    <source>
        <dbReference type="ARBA" id="ARBA00022515"/>
    </source>
</evidence>
<dbReference type="SMART" id="SM00487">
    <property type="entry name" value="DEXDc"/>
    <property type="match status" value="1"/>
</dbReference>
<dbReference type="Pfam" id="PF00271">
    <property type="entry name" value="Helicase_C"/>
    <property type="match status" value="1"/>
</dbReference>
<feature type="binding site" evidence="12">
    <location>
        <position position="486"/>
    </location>
    <ligand>
        <name>Zn(2+)</name>
        <dbReference type="ChEBI" id="CHEBI:29105"/>
        <label>2</label>
    </ligand>
</feature>
<dbReference type="AlphaFoldDB" id="A0A3S4ZQK0"/>
<dbReference type="GO" id="GO:0008270">
    <property type="term" value="F:zinc ion binding"/>
    <property type="evidence" value="ECO:0007669"/>
    <property type="project" value="UniProtKB-UniRule"/>
</dbReference>
<sequence length="769" mass="86963">MIVHVYIEKSLPQIDQLYSYRWEQDGSDPIGKRVVVPFGRGNRREVAVVLAAEEGTGEDLKAVISVPDHRSILSRHAIELGRRMREVFLTSYVQSFQPLLPKYVSGTIKEALYLAEEDEALASLFGEKDAIFLEDLNEKETAAIDAGIRRGTVKPRFVSTGAVQKRKRRVFAAVRTEAGDLPEKQRCVYELLLAEGPLSKKVVREKTGFSDSPLTSLQEKGLVKEENAPLPLPEEGPVLREEQARAIDAIRSAHGQNHLLFGETGSGKTEVYMRLCQEAIKDGKDAIVIVPEIGLATQTVHRFRARFPGKVEVLHSGLSAGEKAAAWLRIRERPGTIVVGARSAIFAPTNHLSYICIDEEQEESYDYQEGLRYDVREVAEIRARIDHAKVIYGSATPSVKTYARKDKDLTVHRLVQTATGSTARAPIRVVDMREELMRGNVEILSGEMMVGIADALQRKKQAILFINRRGYSHFVSCRSCGYVLECDACDIAMVYHKNTDRLHCHYCGLTKILPKTCPECGSPYLKQFGIGTEHVSEWIRKKFPKARVLRMDKDTMAQKGNYAAVYKKMQDKEVDILVGTQMLAKGFDFPDVVFVGVVAADLSLYISDYRAQEKTFQLLTQVSGRAGRGQAAGKVVIQTYNPDNYSIVFSKDRAYERFFHREMQARKQYGYPPYVHLLRIHIRGKGDLRPYGENWKRTLEAIGRHNHLDAIVLDPVEQPRIKNREHFTVTAKIYPEDYRVYMQALKRVLNHYYRNIAEKNIAVGISIDG</sequence>
<dbReference type="PANTHER" id="PTHR30580">
    <property type="entry name" value="PRIMOSOMAL PROTEIN N"/>
    <property type="match status" value="1"/>
</dbReference>
<dbReference type="GO" id="GO:0016887">
    <property type="term" value="F:ATP hydrolysis activity"/>
    <property type="evidence" value="ECO:0007669"/>
    <property type="project" value="RHEA"/>
</dbReference>
<dbReference type="GO" id="GO:0006302">
    <property type="term" value="P:double-strand break repair"/>
    <property type="evidence" value="ECO:0007669"/>
    <property type="project" value="InterPro"/>
</dbReference>
<evidence type="ECO:0000256" key="4">
    <source>
        <dbReference type="ARBA" id="ARBA00022741"/>
    </source>
</evidence>
<keyword evidence="3 12" id="KW-0479">Metal-binding</keyword>
<evidence type="ECO:0000259" key="14">
    <source>
        <dbReference type="PROSITE" id="PS51194"/>
    </source>
</evidence>
<dbReference type="Pfam" id="PF17764">
    <property type="entry name" value="PriA_3primeBD"/>
    <property type="match status" value="1"/>
</dbReference>
<dbReference type="GO" id="GO:0005524">
    <property type="term" value="F:ATP binding"/>
    <property type="evidence" value="ECO:0007669"/>
    <property type="project" value="UniProtKB-UniRule"/>
</dbReference>
<comment type="function">
    <text evidence="12">Initiates the restart of stalled replication forks, which reloads the replicative helicase on sites other than the origin of replication. Recognizes and binds to abandoned replication forks and remodels them to uncover a helicase loading site. Promotes assembly of the primosome at these replication forks.</text>
</comment>
<feature type="binding site" evidence="12">
    <location>
        <position position="504"/>
    </location>
    <ligand>
        <name>Zn(2+)</name>
        <dbReference type="ChEBI" id="CHEBI:29105"/>
        <label>2</label>
    </ligand>
</feature>
<comment type="subunit">
    <text evidence="12">Component of the replication restart primosome.</text>
</comment>
<keyword evidence="6 12" id="KW-0347">Helicase</keyword>
<comment type="cofactor">
    <cofactor evidence="12">
        <name>Zn(2+)</name>
        <dbReference type="ChEBI" id="CHEBI:29105"/>
    </cofactor>
    <text evidence="12">Binds 2 zinc ions per subunit.</text>
</comment>
<dbReference type="PANTHER" id="PTHR30580:SF0">
    <property type="entry name" value="PRIMOSOMAL PROTEIN N"/>
    <property type="match status" value="1"/>
</dbReference>
<keyword evidence="16" id="KW-1185">Reference proteome</keyword>
<dbReference type="InterPro" id="IPR011545">
    <property type="entry name" value="DEAD/DEAH_box_helicase_dom"/>
</dbReference>
<evidence type="ECO:0000256" key="5">
    <source>
        <dbReference type="ARBA" id="ARBA00022801"/>
    </source>
</evidence>
<feature type="binding site" evidence="12">
    <location>
        <position position="480"/>
    </location>
    <ligand>
        <name>Zn(2+)</name>
        <dbReference type="ChEBI" id="CHEBI:29105"/>
        <label>1</label>
    </ligand>
</feature>
<evidence type="ECO:0000256" key="8">
    <source>
        <dbReference type="ARBA" id="ARBA00022840"/>
    </source>
</evidence>
<dbReference type="GO" id="GO:0006269">
    <property type="term" value="P:DNA replication, synthesis of primer"/>
    <property type="evidence" value="ECO:0007669"/>
    <property type="project" value="UniProtKB-KW"/>
</dbReference>
<dbReference type="CDD" id="cd18804">
    <property type="entry name" value="SF2_C_priA"/>
    <property type="match status" value="1"/>
</dbReference>
<dbReference type="GO" id="GO:0003677">
    <property type="term" value="F:DNA binding"/>
    <property type="evidence" value="ECO:0007669"/>
    <property type="project" value="UniProtKB-UniRule"/>
</dbReference>
<evidence type="ECO:0000313" key="16">
    <source>
        <dbReference type="Proteomes" id="UP000269544"/>
    </source>
</evidence>
<dbReference type="EC" id="5.6.2.4" evidence="12"/>
<keyword evidence="8 12" id="KW-0067">ATP-binding</keyword>
<evidence type="ECO:0000256" key="3">
    <source>
        <dbReference type="ARBA" id="ARBA00022723"/>
    </source>
</evidence>
<dbReference type="PROSITE" id="PS51194">
    <property type="entry name" value="HELICASE_CTER"/>
    <property type="match status" value="1"/>
</dbReference>
<dbReference type="GO" id="GO:0006310">
    <property type="term" value="P:DNA recombination"/>
    <property type="evidence" value="ECO:0007669"/>
    <property type="project" value="InterPro"/>
</dbReference>
<dbReference type="FunFam" id="3.40.50.300:FF:000489">
    <property type="entry name" value="Primosome assembly protein PriA"/>
    <property type="match status" value="1"/>
</dbReference>
<dbReference type="Proteomes" id="UP000269544">
    <property type="component" value="Chromosome"/>
</dbReference>
<keyword evidence="10 12" id="KW-0413">Isomerase</keyword>
<dbReference type="RefSeq" id="WP_126465370.1">
    <property type="nucleotide sequence ID" value="NZ_LR134523.1"/>
</dbReference>
<dbReference type="GO" id="GO:0043138">
    <property type="term" value="F:3'-5' DNA helicase activity"/>
    <property type="evidence" value="ECO:0007669"/>
    <property type="project" value="UniProtKB-EC"/>
</dbReference>
<dbReference type="SUPFAM" id="SSF52540">
    <property type="entry name" value="P-loop containing nucleoside triphosphate hydrolases"/>
    <property type="match status" value="1"/>
</dbReference>
<feature type="binding site" evidence="12">
    <location>
        <position position="477"/>
    </location>
    <ligand>
        <name>Zn(2+)</name>
        <dbReference type="ChEBI" id="CHEBI:29105"/>
        <label>1</label>
    </ligand>
</feature>
<dbReference type="GO" id="GO:0006270">
    <property type="term" value="P:DNA replication initiation"/>
    <property type="evidence" value="ECO:0007669"/>
    <property type="project" value="TreeGrafter"/>
</dbReference>
<dbReference type="KEGG" id="piv:NCTC13079_00767"/>
<dbReference type="InterPro" id="IPR042115">
    <property type="entry name" value="PriA_3primeBD_sf"/>
</dbReference>
<dbReference type="EMBL" id="LR134523">
    <property type="protein sequence ID" value="VEJ35590.1"/>
    <property type="molecule type" value="Genomic_DNA"/>
</dbReference>
<proteinExistence type="inferred from homology"/>
<feature type="binding site" evidence="12">
    <location>
        <position position="489"/>
    </location>
    <ligand>
        <name>Zn(2+)</name>
        <dbReference type="ChEBI" id="CHEBI:29105"/>
        <label>2</label>
    </ligand>
</feature>
<comment type="similarity">
    <text evidence="12">Belongs to the helicase family. PriA subfamily.</text>
</comment>
<evidence type="ECO:0000256" key="2">
    <source>
        <dbReference type="ARBA" id="ARBA00022705"/>
    </source>
</evidence>
<evidence type="ECO:0000256" key="7">
    <source>
        <dbReference type="ARBA" id="ARBA00022833"/>
    </source>
</evidence>
<keyword evidence="5 12" id="KW-0378">Hydrolase</keyword>
<dbReference type="InterPro" id="IPR041222">
    <property type="entry name" value="PriA_3primeBD"/>
</dbReference>
<reference evidence="15 16" key="1">
    <citation type="submission" date="2018-12" db="EMBL/GenBank/DDBJ databases">
        <authorList>
            <consortium name="Pathogen Informatics"/>
        </authorList>
    </citation>
    <scope>NUCLEOTIDE SEQUENCE [LARGE SCALE GENOMIC DNA]</scope>
    <source>
        <strain evidence="15 16">NCTC13079</strain>
    </source>
</reference>
<dbReference type="Pfam" id="PF00270">
    <property type="entry name" value="DEAD"/>
    <property type="match status" value="1"/>
</dbReference>
<keyword evidence="7 12" id="KW-0862">Zinc</keyword>
<evidence type="ECO:0000256" key="10">
    <source>
        <dbReference type="ARBA" id="ARBA00023235"/>
    </source>
</evidence>
<protein>
    <recommendedName>
        <fullName evidence="12">Replication restart protein PriA</fullName>
    </recommendedName>
    <alternativeName>
        <fullName evidence="12">ATP-dependent DNA helicase PriA</fullName>
        <ecNumber evidence="12">5.6.2.4</ecNumber>
    </alternativeName>
    <alternativeName>
        <fullName evidence="12">DNA 3'-5' helicase PriA</fullName>
    </alternativeName>
</protein>
<name>A0A3S4ZQK0_9FIRM</name>
<evidence type="ECO:0000256" key="9">
    <source>
        <dbReference type="ARBA" id="ARBA00023125"/>
    </source>
</evidence>
<dbReference type="InterPro" id="IPR014001">
    <property type="entry name" value="Helicase_ATP-bd"/>
</dbReference>
<dbReference type="GO" id="GO:1990077">
    <property type="term" value="C:primosome complex"/>
    <property type="evidence" value="ECO:0007669"/>
    <property type="project" value="UniProtKB-UniRule"/>
</dbReference>
<feature type="domain" description="Helicase ATP-binding" evidence="13">
    <location>
        <begin position="249"/>
        <end position="415"/>
    </location>
</feature>
<evidence type="ECO:0000259" key="13">
    <source>
        <dbReference type="PROSITE" id="PS51192"/>
    </source>
</evidence>
<dbReference type="Gene3D" id="3.40.1440.60">
    <property type="entry name" value="PriA, 3(prime) DNA-binding domain"/>
    <property type="match status" value="1"/>
</dbReference>
<feature type="domain" description="Helicase C-terminal" evidence="14">
    <location>
        <begin position="508"/>
        <end position="679"/>
    </location>
</feature>
<dbReference type="Pfam" id="PF18319">
    <property type="entry name" value="Zn_ribbon_PriA"/>
    <property type="match status" value="1"/>
</dbReference>
<dbReference type="InterPro" id="IPR001650">
    <property type="entry name" value="Helicase_C-like"/>
</dbReference>
<dbReference type="NCBIfam" id="TIGR00595">
    <property type="entry name" value="priA"/>
    <property type="match status" value="1"/>
</dbReference>